<feature type="region of interest" description="Disordered" evidence="1">
    <location>
        <begin position="136"/>
        <end position="177"/>
    </location>
</feature>
<keyword evidence="2" id="KW-1133">Transmembrane helix</keyword>
<keyword evidence="2" id="KW-0472">Membrane</keyword>
<feature type="transmembrane region" description="Helical" evidence="2">
    <location>
        <begin position="21"/>
        <end position="43"/>
    </location>
</feature>
<evidence type="ECO:0000256" key="2">
    <source>
        <dbReference type="SAM" id="Phobius"/>
    </source>
</evidence>
<evidence type="ECO:0000256" key="1">
    <source>
        <dbReference type="SAM" id="MobiDB-lite"/>
    </source>
</evidence>
<dbReference type="RefSeq" id="WP_074604069.1">
    <property type="nucleotide sequence ID" value="NZ_FNGY01000001.1"/>
</dbReference>
<keyword evidence="4" id="KW-1185">Reference proteome</keyword>
<organism evidence="3 4">
    <name type="scientific">Pedobacter steynii</name>
    <dbReference type="NCBI Taxonomy" id="430522"/>
    <lineage>
        <taxon>Bacteria</taxon>
        <taxon>Pseudomonadati</taxon>
        <taxon>Bacteroidota</taxon>
        <taxon>Sphingobacteriia</taxon>
        <taxon>Sphingobacteriales</taxon>
        <taxon>Sphingobacteriaceae</taxon>
        <taxon>Pedobacter</taxon>
    </lineage>
</organism>
<protein>
    <submittedName>
        <fullName evidence="3">Low affinity Fe/Cu permease</fullName>
    </submittedName>
</protein>
<dbReference type="Pfam" id="PF04120">
    <property type="entry name" value="Iron_permease"/>
    <property type="match status" value="1"/>
</dbReference>
<dbReference type="AlphaFoldDB" id="A0A1G9J9Z6"/>
<gene>
    <name evidence="3" type="ORF">SAMN05421820_101190</name>
</gene>
<sequence>MKKNAENFFEKISTKITNWTGSPVAFGVAFFVVMAWVLSGPIFNYSDTWQLVINTGTTIITFLMVFLIQKSQNKDSKAIQLKLNELIAASRHASNRMVDIEDLTESELDVLHKYYQKISDISEADEDIHKSHSIDAAKDLQEQKSGRSTIAKTRKPGSGAGRTGSKTEKPLPKTRKP</sequence>
<proteinExistence type="predicted"/>
<feature type="compositionally biased region" description="Basic and acidic residues" evidence="1">
    <location>
        <begin position="136"/>
        <end position="145"/>
    </location>
</feature>
<accession>A0A1G9J9Z6</accession>
<dbReference type="EMBL" id="FNGY01000001">
    <property type="protein sequence ID" value="SDL34026.1"/>
    <property type="molecule type" value="Genomic_DNA"/>
</dbReference>
<feature type="transmembrane region" description="Helical" evidence="2">
    <location>
        <begin position="49"/>
        <end position="68"/>
    </location>
</feature>
<keyword evidence="2" id="KW-0812">Transmembrane</keyword>
<evidence type="ECO:0000313" key="4">
    <source>
        <dbReference type="Proteomes" id="UP000183200"/>
    </source>
</evidence>
<dbReference type="Proteomes" id="UP000183200">
    <property type="component" value="Unassembled WGS sequence"/>
</dbReference>
<dbReference type="OrthoDB" id="119761at2"/>
<dbReference type="InterPro" id="IPR007251">
    <property type="entry name" value="Iron_permease_Fet4"/>
</dbReference>
<name>A0A1G9J9Z6_9SPHI</name>
<evidence type="ECO:0000313" key="3">
    <source>
        <dbReference type="EMBL" id="SDL34026.1"/>
    </source>
</evidence>
<dbReference type="GO" id="GO:0055085">
    <property type="term" value="P:transmembrane transport"/>
    <property type="evidence" value="ECO:0007669"/>
    <property type="project" value="InterPro"/>
</dbReference>
<reference evidence="4" key="1">
    <citation type="submission" date="2016-10" db="EMBL/GenBank/DDBJ databases">
        <authorList>
            <person name="Varghese N."/>
            <person name="Submissions S."/>
        </authorList>
    </citation>
    <scope>NUCLEOTIDE SEQUENCE [LARGE SCALE GENOMIC DNA]</scope>
    <source>
        <strain evidence="4">DSM 19110</strain>
    </source>
</reference>
<dbReference type="STRING" id="430522.BFS30_27020"/>